<dbReference type="AlphaFoldDB" id="A0A9Q0J1J4"/>
<dbReference type="GO" id="GO:0001709">
    <property type="term" value="P:cell fate determination"/>
    <property type="evidence" value="ECO:0007669"/>
    <property type="project" value="TreeGrafter"/>
</dbReference>
<gene>
    <name evidence="3" type="ORF">Tsubulata_014357</name>
</gene>
<reference evidence="3" key="1">
    <citation type="submission" date="2022-02" db="EMBL/GenBank/DDBJ databases">
        <authorList>
            <person name="Henning P.M."/>
            <person name="McCubbin A.G."/>
            <person name="Shore J.S."/>
        </authorList>
    </citation>
    <scope>NUCLEOTIDE SEQUENCE</scope>
    <source>
        <strain evidence="3">F60SS</strain>
        <tissue evidence="3">Leaves</tissue>
    </source>
</reference>
<evidence type="ECO:0000256" key="1">
    <source>
        <dbReference type="ARBA" id="ARBA00022729"/>
    </source>
</evidence>
<reference evidence="3" key="2">
    <citation type="journal article" date="2023" name="Plants (Basel)">
        <title>Annotation of the Turnera subulata (Passifloraceae) Draft Genome Reveals the S-Locus Evolved after the Divergence of Turneroideae from Passifloroideae in a Stepwise Manner.</title>
        <authorList>
            <person name="Henning P.M."/>
            <person name="Roalson E.H."/>
            <person name="Mir W."/>
            <person name="McCubbin A.G."/>
            <person name="Shore J.S."/>
        </authorList>
    </citation>
    <scope>NUCLEOTIDE SEQUENCE</scope>
    <source>
        <strain evidence="3">F60SS</strain>
    </source>
</reference>
<accession>A0A9Q0J1J4</accession>
<proteinExistence type="predicted"/>
<feature type="chain" id="PRO_5040230053" description="Beta-1,3-N-Acetylglucosaminyltransferase family protein" evidence="2">
    <location>
        <begin position="23"/>
        <end position="123"/>
    </location>
</feature>
<comment type="caution">
    <text evidence="3">The sequence shown here is derived from an EMBL/GenBank/DDBJ whole genome shotgun (WGS) entry which is preliminary data.</text>
</comment>
<feature type="signal peptide" evidence="2">
    <location>
        <begin position="1"/>
        <end position="22"/>
    </location>
</feature>
<dbReference type="EMBL" id="JAKUCV010007040">
    <property type="protein sequence ID" value="KAJ4824983.1"/>
    <property type="molecule type" value="Genomic_DNA"/>
</dbReference>
<dbReference type="OrthoDB" id="603213at2759"/>
<evidence type="ECO:0008006" key="5">
    <source>
        <dbReference type="Google" id="ProtNLM"/>
    </source>
</evidence>
<dbReference type="Pfam" id="PF24068">
    <property type="entry name" value="TPD1_C"/>
    <property type="match status" value="1"/>
</dbReference>
<dbReference type="InterPro" id="IPR040361">
    <property type="entry name" value="TPD1"/>
</dbReference>
<dbReference type="PANTHER" id="PTHR33184">
    <property type="entry name" value="PROTEIN TAPETUM DETERMINANT 1-LIKE-RELATED"/>
    <property type="match status" value="1"/>
</dbReference>
<sequence>MATIFNILLVIFFLGFITQGNCQCPGVSSLTIVQTKTGKLVANKPEWKLTISNTCICSQLNVNLACNGFQSVETVDPSVLSKQGDLCLVNNGNPIAGKQQFSFTYASDQEFPFKAVQSQVGCS</sequence>
<name>A0A9Q0J1J4_9ROSI</name>
<keyword evidence="4" id="KW-1185">Reference proteome</keyword>
<dbReference type="PANTHER" id="PTHR33184:SF72">
    <property type="entry name" value="BETA-1,3-N-ACETYLGLUCOSAMINYLTRANSFERASE FAMILY PROTEIN"/>
    <property type="match status" value="1"/>
</dbReference>
<dbReference type="Proteomes" id="UP001141552">
    <property type="component" value="Unassembled WGS sequence"/>
</dbReference>
<organism evidence="3 4">
    <name type="scientific">Turnera subulata</name>
    <dbReference type="NCBI Taxonomy" id="218843"/>
    <lineage>
        <taxon>Eukaryota</taxon>
        <taxon>Viridiplantae</taxon>
        <taxon>Streptophyta</taxon>
        <taxon>Embryophyta</taxon>
        <taxon>Tracheophyta</taxon>
        <taxon>Spermatophyta</taxon>
        <taxon>Magnoliopsida</taxon>
        <taxon>eudicotyledons</taxon>
        <taxon>Gunneridae</taxon>
        <taxon>Pentapetalae</taxon>
        <taxon>rosids</taxon>
        <taxon>fabids</taxon>
        <taxon>Malpighiales</taxon>
        <taxon>Passifloraceae</taxon>
        <taxon>Turnera</taxon>
    </lineage>
</organism>
<keyword evidence="1 2" id="KW-0732">Signal</keyword>
<evidence type="ECO:0000313" key="3">
    <source>
        <dbReference type="EMBL" id="KAJ4824983.1"/>
    </source>
</evidence>
<evidence type="ECO:0000313" key="4">
    <source>
        <dbReference type="Proteomes" id="UP001141552"/>
    </source>
</evidence>
<evidence type="ECO:0000256" key="2">
    <source>
        <dbReference type="SAM" id="SignalP"/>
    </source>
</evidence>
<protein>
    <recommendedName>
        <fullName evidence="5">Beta-1,3-N-Acetylglucosaminyltransferase family protein</fullName>
    </recommendedName>
</protein>